<dbReference type="InterPro" id="IPR005828">
    <property type="entry name" value="MFS_sugar_transport-like"/>
</dbReference>
<dbReference type="FunFam" id="1.20.1250.20:FF:000279">
    <property type="entry name" value="Major facilitator superfamily protein"/>
    <property type="match status" value="1"/>
</dbReference>
<sequence length="449" mass="49508">MGGFCQKALIYVIGLSIGTLSVGFGLGFYAAAYSSVVEEFILDTSMKKSVYNAIAPICAIFGGPIVNFAIQRYGRKYPTMISSLVVIIGWILIIVTKKSYKELAYVGRAINGLGLGAVSTVNPVYIAELSPTEVRGAYGVMSQLFCSIGALFIYFLGIWLKWREIAGIAIVFPAITIVCLFFIPESPAFERMDTSVKKKQVNIFQKKYFKALFISFLIVVFQQFSGINALLTNLTVIFENSNVSLNPAVSSVIVTAAQVITTACSTPLVEFLGRKLTWMISSIGQALFLLICWGNQKWDWNNVLPVVMLFLDVFFFGIGLGPLPWFVVPELFPDEVRGLAMGIIQAVNWFLCALMVFIFPTMQESMTLAWTYFFYGIIMVISFLYGMLLLPETRNKKMGANIESDVEDVNDDSKSSKYDSSSNSSKSKSSKSSSSKSKSSSASSSKDEV</sequence>
<reference evidence="8" key="1">
    <citation type="submission" date="2016-10" db="EMBL/GenBank/DDBJ databases">
        <authorList>
            <person name="Benchimol M."/>
            <person name="Almeida L.G."/>
            <person name="Vasconcelos A.T."/>
            <person name="Perreira-Neves A."/>
            <person name="Rosa I.A."/>
            <person name="Tasca T."/>
            <person name="Bogo M.R."/>
            <person name="de Souza W."/>
        </authorList>
    </citation>
    <scope>NUCLEOTIDE SEQUENCE [LARGE SCALE GENOMIC DNA]</scope>
    <source>
        <strain evidence="8">K</strain>
    </source>
</reference>
<dbReference type="Gene3D" id="1.20.1250.20">
    <property type="entry name" value="MFS general substrate transporter like domains"/>
    <property type="match status" value="2"/>
</dbReference>
<dbReference type="PROSITE" id="PS00217">
    <property type="entry name" value="SUGAR_TRANSPORT_2"/>
    <property type="match status" value="1"/>
</dbReference>
<feature type="compositionally biased region" description="Low complexity" evidence="5">
    <location>
        <begin position="418"/>
        <end position="449"/>
    </location>
</feature>
<keyword evidence="2 6" id="KW-0812">Transmembrane</keyword>
<keyword evidence="4 6" id="KW-0472">Membrane</keyword>
<dbReference type="VEuPathDB" id="TrichDB:TRFO_08561"/>
<feature type="transmembrane region" description="Helical" evidence="6">
    <location>
        <begin position="108"/>
        <end position="126"/>
    </location>
</feature>
<feature type="transmembrane region" description="Helical" evidence="6">
    <location>
        <begin position="372"/>
        <end position="390"/>
    </location>
</feature>
<evidence type="ECO:0000256" key="4">
    <source>
        <dbReference type="ARBA" id="ARBA00023136"/>
    </source>
</evidence>
<feature type="transmembrane region" description="Helical" evidence="6">
    <location>
        <begin position="138"/>
        <end position="159"/>
    </location>
</feature>
<accession>A0A1J4JIJ7</accession>
<keyword evidence="3 6" id="KW-1133">Transmembrane helix</keyword>
<feature type="transmembrane region" description="Helical" evidence="6">
    <location>
        <begin position="339"/>
        <end position="360"/>
    </location>
</feature>
<evidence type="ECO:0000256" key="2">
    <source>
        <dbReference type="ARBA" id="ARBA00022692"/>
    </source>
</evidence>
<dbReference type="PANTHER" id="PTHR48021:SF1">
    <property type="entry name" value="GH07001P-RELATED"/>
    <property type="match status" value="1"/>
</dbReference>
<dbReference type="InterPro" id="IPR036259">
    <property type="entry name" value="MFS_trans_sf"/>
</dbReference>
<feature type="transmembrane region" description="Helical" evidence="6">
    <location>
        <begin position="77"/>
        <end position="96"/>
    </location>
</feature>
<dbReference type="GO" id="GO:0016020">
    <property type="term" value="C:membrane"/>
    <property type="evidence" value="ECO:0007669"/>
    <property type="project" value="UniProtKB-SubCell"/>
</dbReference>
<dbReference type="GO" id="GO:0022857">
    <property type="term" value="F:transmembrane transporter activity"/>
    <property type="evidence" value="ECO:0007669"/>
    <property type="project" value="InterPro"/>
</dbReference>
<dbReference type="InterPro" id="IPR005829">
    <property type="entry name" value="Sugar_transporter_CS"/>
</dbReference>
<dbReference type="PROSITE" id="PS50850">
    <property type="entry name" value="MFS"/>
    <property type="match status" value="1"/>
</dbReference>
<keyword evidence="9" id="KW-1185">Reference proteome</keyword>
<comment type="subcellular location">
    <subcellularLocation>
        <location evidence="1">Membrane</location>
        <topology evidence="1">Multi-pass membrane protein</topology>
    </subcellularLocation>
</comment>
<dbReference type="GeneID" id="94829065"/>
<dbReference type="SUPFAM" id="SSF103473">
    <property type="entry name" value="MFS general substrate transporter"/>
    <property type="match status" value="1"/>
</dbReference>
<feature type="transmembrane region" description="Helical" evidence="6">
    <location>
        <begin position="276"/>
        <end position="296"/>
    </location>
</feature>
<evidence type="ECO:0000256" key="6">
    <source>
        <dbReference type="SAM" id="Phobius"/>
    </source>
</evidence>
<dbReference type="InterPro" id="IPR003663">
    <property type="entry name" value="Sugar/inositol_transpt"/>
</dbReference>
<dbReference type="EMBL" id="MLAK01001026">
    <property type="protein sequence ID" value="OHS99016.1"/>
    <property type="molecule type" value="Genomic_DNA"/>
</dbReference>
<evidence type="ECO:0000259" key="7">
    <source>
        <dbReference type="PROSITE" id="PS50850"/>
    </source>
</evidence>
<evidence type="ECO:0000256" key="5">
    <source>
        <dbReference type="SAM" id="MobiDB-lite"/>
    </source>
</evidence>
<evidence type="ECO:0000313" key="9">
    <source>
        <dbReference type="Proteomes" id="UP000179807"/>
    </source>
</evidence>
<feature type="transmembrane region" description="Helical" evidence="6">
    <location>
        <begin position="208"/>
        <end position="231"/>
    </location>
</feature>
<dbReference type="RefSeq" id="XP_068352153.1">
    <property type="nucleotide sequence ID" value="XM_068494361.1"/>
</dbReference>
<feature type="domain" description="Major facilitator superfamily (MFS) profile" evidence="7">
    <location>
        <begin position="11"/>
        <end position="394"/>
    </location>
</feature>
<dbReference type="PANTHER" id="PTHR48021">
    <property type="match status" value="1"/>
</dbReference>
<name>A0A1J4JIJ7_9EUKA</name>
<protein>
    <submittedName>
        <fullName evidence="8">Sugar transporter ERD6-like 6</fullName>
    </submittedName>
</protein>
<organism evidence="8 9">
    <name type="scientific">Tritrichomonas foetus</name>
    <dbReference type="NCBI Taxonomy" id="1144522"/>
    <lineage>
        <taxon>Eukaryota</taxon>
        <taxon>Metamonada</taxon>
        <taxon>Parabasalia</taxon>
        <taxon>Tritrichomonadida</taxon>
        <taxon>Tritrichomonadidae</taxon>
        <taxon>Tritrichomonas</taxon>
    </lineage>
</organism>
<evidence type="ECO:0000313" key="8">
    <source>
        <dbReference type="EMBL" id="OHS99016.1"/>
    </source>
</evidence>
<feature type="transmembrane region" description="Helical" evidence="6">
    <location>
        <begin position="9"/>
        <end position="30"/>
    </location>
</feature>
<comment type="caution">
    <text evidence="8">The sequence shown here is derived from an EMBL/GenBank/DDBJ whole genome shotgun (WGS) entry which is preliminary data.</text>
</comment>
<evidence type="ECO:0000256" key="3">
    <source>
        <dbReference type="ARBA" id="ARBA00022989"/>
    </source>
</evidence>
<evidence type="ECO:0000256" key="1">
    <source>
        <dbReference type="ARBA" id="ARBA00004141"/>
    </source>
</evidence>
<feature type="transmembrane region" description="Helical" evidence="6">
    <location>
        <begin position="50"/>
        <end position="70"/>
    </location>
</feature>
<dbReference type="InterPro" id="IPR020846">
    <property type="entry name" value="MFS_dom"/>
</dbReference>
<feature type="region of interest" description="Disordered" evidence="5">
    <location>
        <begin position="404"/>
        <end position="449"/>
    </location>
</feature>
<dbReference type="Proteomes" id="UP000179807">
    <property type="component" value="Unassembled WGS sequence"/>
</dbReference>
<dbReference type="PRINTS" id="PR00171">
    <property type="entry name" value="SUGRTRNSPORT"/>
</dbReference>
<dbReference type="OrthoDB" id="6612291at2759"/>
<feature type="transmembrane region" description="Helical" evidence="6">
    <location>
        <begin position="302"/>
        <end position="327"/>
    </location>
</feature>
<gene>
    <name evidence="8" type="ORF">TRFO_08561</name>
</gene>
<feature type="transmembrane region" description="Helical" evidence="6">
    <location>
        <begin position="165"/>
        <end position="183"/>
    </location>
</feature>
<dbReference type="InterPro" id="IPR050549">
    <property type="entry name" value="MFS_Trehalose_Transporter"/>
</dbReference>
<dbReference type="Pfam" id="PF00083">
    <property type="entry name" value="Sugar_tr"/>
    <property type="match status" value="2"/>
</dbReference>
<proteinExistence type="predicted"/>
<dbReference type="AlphaFoldDB" id="A0A1J4JIJ7"/>